<keyword evidence="4" id="KW-1185">Reference proteome</keyword>
<evidence type="ECO:0000313" key="4">
    <source>
        <dbReference type="Proteomes" id="UP000034681"/>
    </source>
</evidence>
<proteinExistence type="predicted"/>
<accession>A0A0M2PW42</accession>
<name>A0A0M2PW42_PROHO</name>
<keyword evidence="1" id="KW-0732">Signal</keyword>
<protein>
    <recommendedName>
        <fullName evidence="2">Ice-binding protein C-terminal domain-containing protein</fullName>
    </recommendedName>
</protein>
<feature type="chain" id="PRO_5005639535" description="Ice-binding protein C-terminal domain-containing protein" evidence="1">
    <location>
        <begin position="34"/>
        <end position="247"/>
    </location>
</feature>
<dbReference type="AlphaFoldDB" id="A0A0M2PW42"/>
<sequence length="247" mass="25367">MHFSAPTSFSLSRLMGVAATAVATLALAPSAQAGTLGAIDFSLSAGCPTASCVSLQNAGYTVAGGAVLDPAKAKKNRYEIPGTNFGDKSNVHSYSVTSKKDDPTGASNPIIVSGLTGLFEMYWGSIDTYNVMEFFDGATSVGTISGYTLAGTTDWANITGIAQNGYNSAGNYGKDLFASFSGTFDSVKLLNKAQLPSGTQLPNGQTLKETEIAFEVAAKDVPEPTGVVGLLALGALGLATRKRIAQA</sequence>
<dbReference type="InterPro" id="IPR013424">
    <property type="entry name" value="Ice-binding_C"/>
</dbReference>
<dbReference type="eggNOG" id="ENOG50323U7">
    <property type="taxonomic scope" value="Bacteria"/>
</dbReference>
<evidence type="ECO:0000259" key="2">
    <source>
        <dbReference type="Pfam" id="PF07589"/>
    </source>
</evidence>
<dbReference type="RefSeq" id="WP_017712033.1">
    <property type="nucleotide sequence ID" value="NZ_KB235936.1"/>
</dbReference>
<comment type="caution">
    <text evidence="3">The sequence shown here is derived from an EMBL/GenBank/DDBJ whole genome shotgun (WGS) entry which is preliminary data.</text>
</comment>
<feature type="signal peptide" evidence="1">
    <location>
        <begin position="1"/>
        <end position="33"/>
    </location>
</feature>
<feature type="domain" description="Ice-binding protein C-terminal" evidence="2">
    <location>
        <begin position="220"/>
        <end position="243"/>
    </location>
</feature>
<evidence type="ECO:0000256" key="1">
    <source>
        <dbReference type="SAM" id="SignalP"/>
    </source>
</evidence>
<dbReference type="OrthoDB" id="485342at2"/>
<dbReference type="STRING" id="317619.GCA_000332315_01497"/>
<dbReference type="Pfam" id="PF07589">
    <property type="entry name" value="PEP-CTERM"/>
    <property type="match status" value="1"/>
</dbReference>
<evidence type="ECO:0000313" key="3">
    <source>
        <dbReference type="EMBL" id="KKI98596.1"/>
    </source>
</evidence>
<dbReference type="Proteomes" id="UP000034681">
    <property type="component" value="Unassembled WGS sequence"/>
</dbReference>
<reference evidence="3" key="1">
    <citation type="submission" date="2012-04" db="EMBL/GenBank/DDBJ databases">
        <authorList>
            <person name="Borisov I.G."/>
            <person name="Ivanikova N.V."/>
            <person name="Pinevich A.V."/>
        </authorList>
    </citation>
    <scope>NUCLEOTIDE SEQUENCE</scope>
    <source>
        <strain evidence="3">CALU 1027</strain>
    </source>
</reference>
<dbReference type="NCBIfam" id="TIGR02595">
    <property type="entry name" value="PEP_CTERM"/>
    <property type="match status" value="1"/>
</dbReference>
<dbReference type="EMBL" id="AJTX02000007">
    <property type="protein sequence ID" value="KKI98596.1"/>
    <property type="molecule type" value="Genomic_DNA"/>
</dbReference>
<gene>
    <name evidence="3" type="ORF">PROH_17040</name>
</gene>
<organism evidence="3 4">
    <name type="scientific">Prochlorothrix hollandica PCC 9006 = CALU 1027</name>
    <dbReference type="NCBI Taxonomy" id="317619"/>
    <lineage>
        <taxon>Bacteria</taxon>
        <taxon>Bacillati</taxon>
        <taxon>Cyanobacteriota</taxon>
        <taxon>Cyanophyceae</taxon>
        <taxon>Prochlorotrichales</taxon>
        <taxon>Prochlorotrichaceae</taxon>
        <taxon>Prochlorothrix</taxon>
    </lineage>
</organism>